<dbReference type="Gene3D" id="3.40.390.10">
    <property type="entry name" value="Collagenase (Catalytic Domain)"/>
    <property type="match status" value="1"/>
</dbReference>
<evidence type="ECO:0000256" key="5">
    <source>
        <dbReference type="ARBA" id="ARBA00022723"/>
    </source>
</evidence>
<dbReference type="GO" id="GO:0016485">
    <property type="term" value="P:protein processing"/>
    <property type="evidence" value="ECO:0007669"/>
    <property type="project" value="TreeGrafter"/>
</dbReference>
<keyword evidence="8" id="KW-0482">Metalloprotease</keyword>
<evidence type="ECO:0000313" key="11">
    <source>
        <dbReference type="Proteomes" id="UP000504634"/>
    </source>
</evidence>
<evidence type="ECO:0000256" key="8">
    <source>
        <dbReference type="ARBA" id="ARBA00023049"/>
    </source>
</evidence>
<keyword evidence="6" id="KW-0378">Hydrolase</keyword>
<dbReference type="Pfam" id="PF01431">
    <property type="entry name" value="Peptidase_M13"/>
    <property type="match status" value="1"/>
</dbReference>
<feature type="domain" description="Peptidase M13 C-terminal" evidence="9">
    <location>
        <begin position="420"/>
        <end position="623"/>
    </location>
</feature>
<evidence type="ECO:0000256" key="6">
    <source>
        <dbReference type="ARBA" id="ARBA00022801"/>
    </source>
</evidence>
<dbReference type="PROSITE" id="PS51885">
    <property type="entry name" value="NEPRILYSIN"/>
    <property type="match status" value="1"/>
</dbReference>
<dbReference type="AlphaFoldDB" id="A0A6J2U0B8"/>
<dbReference type="InterPro" id="IPR042089">
    <property type="entry name" value="Peptidase_M13_dom_2"/>
</dbReference>
<dbReference type="GO" id="GO:0046872">
    <property type="term" value="F:metal ion binding"/>
    <property type="evidence" value="ECO:0007669"/>
    <property type="project" value="UniProtKB-KW"/>
</dbReference>
<keyword evidence="7" id="KW-0862">Zinc</keyword>
<dbReference type="InterPro" id="IPR018497">
    <property type="entry name" value="Peptidase_M13_C"/>
</dbReference>
<evidence type="ECO:0000259" key="9">
    <source>
        <dbReference type="Pfam" id="PF01431"/>
    </source>
</evidence>
<dbReference type="PRINTS" id="PR00786">
    <property type="entry name" value="NEPRILYSIN"/>
</dbReference>
<evidence type="ECO:0000256" key="2">
    <source>
        <dbReference type="ARBA" id="ARBA00004401"/>
    </source>
</evidence>
<dbReference type="Gene3D" id="1.10.1380.10">
    <property type="entry name" value="Neutral endopeptidase , domain2"/>
    <property type="match status" value="1"/>
</dbReference>
<proteinExistence type="inferred from homology"/>
<comment type="similarity">
    <text evidence="3">Belongs to the peptidase M13 family.</text>
</comment>
<dbReference type="Proteomes" id="UP000504634">
    <property type="component" value="Unplaced"/>
</dbReference>
<accession>A0A6J2U0B8</accession>
<evidence type="ECO:0000256" key="4">
    <source>
        <dbReference type="ARBA" id="ARBA00022670"/>
    </source>
</evidence>
<keyword evidence="11" id="KW-1185">Reference proteome</keyword>
<comment type="subcellular location">
    <subcellularLocation>
        <location evidence="2">Cell membrane</location>
        <topology evidence="2">Single-pass type II membrane protein</topology>
    </subcellularLocation>
</comment>
<dbReference type="Pfam" id="PF05649">
    <property type="entry name" value="Peptidase_M13_N"/>
    <property type="match status" value="1"/>
</dbReference>
<sequence length="625" mass="73257">MLGNMNQSVDPCENFYEYACGNWKKAELVPIEARNDSFLHAIQKRIDTYVLGFLQNATESELQAYNTSSAERKAKQFYGSCIKMKSNLTAGYRSLLEYQDDRYRAQRPNETMDWIYINFMSPFDMYPLLPLKVHYSTPTRKFHILLSVPRKVLGSVDAATLKNMTRDFQIAEGDQQKHFMDEFHNLTQFERNLTDLVVARNETEQLSLGGFLVRHKQDRLNWTRYFEMAFNGTQQEHWQVLNVVDGVGPLVHFLEHTKLDMLRAYVRWRVLLKFYAIWTQDSTDKAQVERACRAHVESYYNFALLPWFIANVFDSQRRADILSVAKDIKETFYDLLDRYSWLDDETRSEAKTKLLSMDVLVGYSDELRHRSLIDEVYSDINMTGNWYEDLMVLERNRARIRLKSVDKALIPLLMPTRTVNAYYADFLNLAFITIGMAQWPFYHKEFPPVLKYAGIGNIIGHEMAHGFDSYCYQYNYDGKKVNWWSAGSLRNFKERFRCLESQYNKFILMGVQTNGTLTSGDNIADNVGTRMAYYAYKRRTGDKAWDLKPLRSLKFSNKQLFFLKFAQTWCSGRDSASKLKRLKTDVHAYEEFRVTGVLSNMPEFSEAFKCELGTEMNPLKKCVVW</sequence>
<evidence type="ECO:0000256" key="1">
    <source>
        <dbReference type="ARBA" id="ARBA00001947"/>
    </source>
</evidence>
<comment type="cofactor">
    <cofactor evidence="1">
        <name>Zn(2+)</name>
        <dbReference type="ChEBI" id="CHEBI:29105"/>
    </cofactor>
</comment>
<reference evidence="12" key="1">
    <citation type="submission" date="2025-08" db="UniProtKB">
        <authorList>
            <consortium name="RefSeq"/>
        </authorList>
    </citation>
    <scope>IDENTIFICATION</scope>
    <source>
        <strain evidence="12">11010-0011.00</strain>
        <tissue evidence="12">Whole body</tissue>
    </source>
</reference>
<gene>
    <name evidence="12" type="primary">LOC115628527</name>
</gene>
<dbReference type="InterPro" id="IPR024079">
    <property type="entry name" value="MetalloPept_cat_dom_sf"/>
</dbReference>
<dbReference type="OrthoDB" id="6475849at2759"/>
<evidence type="ECO:0000256" key="7">
    <source>
        <dbReference type="ARBA" id="ARBA00022833"/>
    </source>
</evidence>
<evidence type="ECO:0000256" key="3">
    <source>
        <dbReference type="ARBA" id="ARBA00007357"/>
    </source>
</evidence>
<name>A0A6J2U0B8_DROLE</name>
<keyword evidence="4" id="KW-0645">Protease</keyword>
<dbReference type="CDD" id="cd08662">
    <property type="entry name" value="M13"/>
    <property type="match status" value="1"/>
</dbReference>
<organism evidence="11 12">
    <name type="scientific">Drosophila lebanonensis</name>
    <name type="common">Fruit fly</name>
    <name type="synonym">Scaptodrosophila lebanonensis</name>
    <dbReference type="NCBI Taxonomy" id="7225"/>
    <lineage>
        <taxon>Eukaryota</taxon>
        <taxon>Metazoa</taxon>
        <taxon>Ecdysozoa</taxon>
        <taxon>Arthropoda</taxon>
        <taxon>Hexapoda</taxon>
        <taxon>Insecta</taxon>
        <taxon>Pterygota</taxon>
        <taxon>Neoptera</taxon>
        <taxon>Endopterygota</taxon>
        <taxon>Diptera</taxon>
        <taxon>Brachycera</taxon>
        <taxon>Muscomorpha</taxon>
        <taxon>Ephydroidea</taxon>
        <taxon>Drosophilidae</taxon>
        <taxon>Scaptodrosophila</taxon>
    </lineage>
</organism>
<dbReference type="RefSeq" id="XP_030380547.1">
    <property type="nucleotide sequence ID" value="XM_030524687.1"/>
</dbReference>
<dbReference type="InterPro" id="IPR000718">
    <property type="entry name" value="Peptidase_M13"/>
</dbReference>
<dbReference type="InterPro" id="IPR008753">
    <property type="entry name" value="Peptidase_M13_N"/>
</dbReference>
<feature type="domain" description="Peptidase M13 N-terminal" evidence="10">
    <location>
        <begin position="11"/>
        <end position="363"/>
    </location>
</feature>
<evidence type="ECO:0000259" key="10">
    <source>
        <dbReference type="Pfam" id="PF05649"/>
    </source>
</evidence>
<protein>
    <submittedName>
        <fullName evidence="12">Neprilysin</fullName>
    </submittedName>
</protein>
<dbReference type="PANTHER" id="PTHR11733">
    <property type="entry name" value="ZINC METALLOPROTEASE FAMILY M13 NEPRILYSIN-RELATED"/>
    <property type="match status" value="1"/>
</dbReference>
<dbReference type="PANTHER" id="PTHR11733:SF167">
    <property type="entry name" value="FI17812P1-RELATED"/>
    <property type="match status" value="1"/>
</dbReference>
<dbReference type="GeneID" id="115628527"/>
<evidence type="ECO:0000313" key="12">
    <source>
        <dbReference type="RefSeq" id="XP_030380547.1"/>
    </source>
</evidence>
<dbReference type="SUPFAM" id="SSF55486">
    <property type="entry name" value="Metalloproteases ('zincins'), catalytic domain"/>
    <property type="match status" value="1"/>
</dbReference>
<dbReference type="GO" id="GO:0005886">
    <property type="term" value="C:plasma membrane"/>
    <property type="evidence" value="ECO:0007669"/>
    <property type="project" value="UniProtKB-SubCell"/>
</dbReference>
<keyword evidence="5" id="KW-0479">Metal-binding</keyword>
<dbReference type="GO" id="GO:0004222">
    <property type="term" value="F:metalloendopeptidase activity"/>
    <property type="evidence" value="ECO:0007669"/>
    <property type="project" value="InterPro"/>
</dbReference>